<organism evidence="2 3">
    <name type="scientific">Pseudopedobacter saltans</name>
    <dbReference type="NCBI Taxonomy" id="151895"/>
    <lineage>
        <taxon>Bacteria</taxon>
        <taxon>Pseudomonadati</taxon>
        <taxon>Bacteroidota</taxon>
        <taxon>Sphingobacteriia</taxon>
        <taxon>Sphingobacteriales</taxon>
        <taxon>Sphingobacteriaceae</taxon>
        <taxon>Pseudopedobacter</taxon>
    </lineage>
</organism>
<evidence type="ECO:0000313" key="2">
    <source>
        <dbReference type="EMBL" id="PZP42339.1"/>
    </source>
</evidence>
<evidence type="ECO:0000313" key="3">
    <source>
        <dbReference type="Proteomes" id="UP000249645"/>
    </source>
</evidence>
<comment type="caution">
    <text evidence="2">The sequence shown here is derived from an EMBL/GenBank/DDBJ whole genome shotgun (WGS) entry which is preliminary data.</text>
</comment>
<gene>
    <name evidence="2" type="ORF">DI598_17065</name>
</gene>
<sequence>MKYYYRLILIIALLSARITYAQYVSAPSMHMPNYSINGYGSAIFAKRLKNAKLTYVVDRKEGGRYTGTGKMIVSNDTAFLELKSYSGSKTNIYPSETVAISCYYSEDGKIDGFPFEGTWLFPSDYGEKINLYTALYKKKSEPSAFKLVNSDELITINKESVMKLVNGDEAARKLIDDNKLYEALQKYDGNLKNKKK</sequence>
<feature type="chain" id="PRO_5016170669" description="DUF4468 domain-containing protein" evidence="1">
    <location>
        <begin position="22"/>
        <end position="196"/>
    </location>
</feature>
<accession>A0A2W5GJE4</accession>
<dbReference type="EMBL" id="QFOI01000439">
    <property type="protein sequence ID" value="PZP42339.1"/>
    <property type="molecule type" value="Genomic_DNA"/>
</dbReference>
<dbReference type="Proteomes" id="UP000249645">
    <property type="component" value="Unassembled WGS sequence"/>
</dbReference>
<proteinExistence type="predicted"/>
<protein>
    <recommendedName>
        <fullName evidence="4">DUF4468 domain-containing protein</fullName>
    </recommendedName>
</protein>
<evidence type="ECO:0000256" key="1">
    <source>
        <dbReference type="SAM" id="SignalP"/>
    </source>
</evidence>
<dbReference type="AlphaFoldDB" id="A0A2W5GJE4"/>
<name>A0A2W5GJE4_9SPHI</name>
<keyword evidence="1" id="KW-0732">Signal</keyword>
<reference evidence="2 3" key="1">
    <citation type="submission" date="2017-11" db="EMBL/GenBank/DDBJ databases">
        <title>Infants hospitalized years apart are colonized by the same room-sourced microbial strains.</title>
        <authorList>
            <person name="Brooks B."/>
            <person name="Olm M.R."/>
            <person name="Firek B.A."/>
            <person name="Baker R."/>
            <person name="Thomas B.C."/>
            <person name="Morowitz M.J."/>
            <person name="Banfield J.F."/>
        </authorList>
    </citation>
    <scope>NUCLEOTIDE SEQUENCE [LARGE SCALE GENOMIC DNA]</scope>
    <source>
        <strain evidence="2">S2_009_000_R2_76</strain>
    </source>
</reference>
<feature type="signal peptide" evidence="1">
    <location>
        <begin position="1"/>
        <end position="21"/>
    </location>
</feature>
<evidence type="ECO:0008006" key="4">
    <source>
        <dbReference type="Google" id="ProtNLM"/>
    </source>
</evidence>